<organism evidence="2 3">
    <name type="scientific">Mycobacterium phage Fowlmouth</name>
    <dbReference type="NCBI Taxonomy" id="2419978"/>
    <lineage>
        <taxon>Viruses</taxon>
        <taxon>Duplodnaviria</taxon>
        <taxon>Heunggongvirae</taxon>
        <taxon>Uroviricota</taxon>
        <taxon>Caudoviricetes</taxon>
        <taxon>Fowlmouthvirus</taxon>
        <taxon>Fowlmouthvirus fowlmouth</taxon>
    </lineage>
</organism>
<reference evidence="2" key="1">
    <citation type="submission" date="2018-09" db="EMBL/GenBank/DDBJ databases">
        <authorList>
            <person name="Bryant B."/>
            <person name="Burch A."/>
            <person name="Dorissaint R."/>
            <person name="Douthitt C."/>
            <person name="Garofalo J."/>
            <person name="Kuiack J."/>
            <person name="Marcillon S."/>
            <person name="Moreno J."/>
            <person name="Norus J."/>
            <person name="Parks M."/>
            <person name="Peroza J."/>
            <person name="Wilse K."/>
            <person name="Wiersma-Koch H."/>
            <person name="D'Elia T."/>
            <person name="Garlena R.A."/>
            <person name="Russell D.A."/>
            <person name="Pope W.H."/>
            <person name="Jacobs-Sera D."/>
            <person name="Hatfull G.F."/>
        </authorList>
    </citation>
    <scope>NUCLEOTIDE SEQUENCE [LARGE SCALE GENOMIC DNA]</scope>
</reference>
<accession>A0A3G2KG79</accession>
<dbReference type="RefSeq" id="YP_009841686.1">
    <property type="nucleotide sequence ID" value="NC_048734.1"/>
</dbReference>
<dbReference type="EMBL" id="MH834613">
    <property type="protein sequence ID" value="AYN57968.1"/>
    <property type="molecule type" value="Genomic_DNA"/>
</dbReference>
<feature type="domain" description="Fibronectin type-III" evidence="1">
    <location>
        <begin position="192"/>
        <end position="281"/>
    </location>
</feature>
<proteinExistence type="predicted"/>
<dbReference type="InterPro" id="IPR036116">
    <property type="entry name" value="FN3_sf"/>
</dbReference>
<keyword evidence="3" id="KW-1185">Reference proteome</keyword>
<protein>
    <submittedName>
        <fullName evidence="2">Major tail protein</fullName>
    </submittedName>
</protein>
<dbReference type="KEGG" id="vg:55611878"/>
<evidence type="ECO:0000313" key="2">
    <source>
        <dbReference type="EMBL" id="AYN57968.1"/>
    </source>
</evidence>
<evidence type="ECO:0000313" key="3">
    <source>
        <dbReference type="Proteomes" id="UP000278789"/>
    </source>
</evidence>
<dbReference type="CDD" id="cd00063">
    <property type="entry name" value="FN3"/>
    <property type="match status" value="1"/>
</dbReference>
<dbReference type="Proteomes" id="UP000278789">
    <property type="component" value="Segment"/>
</dbReference>
<dbReference type="GeneID" id="55611878"/>
<dbReference type="Pfam" id="PF00041">
    <property type="entry name" value="fn3"/>
    <property type="match status" value="1"/>
</dbReference>
<name>A0A3G2KG79_9CAUD</name>
<sequence length="284" mass="30331">MSSPVPVALPFGMRDCKIYPYLDQQGTILAEEGFDLPNSQTFSFADSEDFTDLRGDDELVATHGNGAQVNWTLEAGGIALQIWAIFTGGQIIETGTAPNRTITLRKCSDDARPYFQVKGQIMSDSGGDVTAVVYRAKCNGDISGQFADGQFFVTSADGIGLPIPGTKLLYDIAQHETRTFLSTTPDPLPIMPPKNVMVGNVSDTGATVVWETVSGVTGYRVEYAAGPAFDTWTAVNPDPTTGTANLATLTPETDYQVRVTSKVGTDVGYFGTAVPFTTLEDSTP</sequence>
<dbReference type="SUPFAM" id="SSF49265">
    <property type="entry name" value="Fibronectin type III"/>
    <property type="match status" value="1"/>
</dbReference>
<dbReference type="PROSITE" id="PS50853">
    <property type="entry name" value="FN3"/>
    <property type="match status" value="1"/>
</dbReference>
<dbReference type="InterPro" id="IPR013783">
    <property type="entry name" value="Ig-like_fold"/>
</dbReference>
<dbReference type="InterPro" id="IPR003961">
    <property type="entry name" value="FN3_dom"/>
</dbReference>
<dbReference type="SMART" id="SM00060">
    <property type="entry name" value="FN3"/>
    <property type="match status" value="1"/>
</dbReference>
<evidence type="ECO:0000259" key="1">
    <source>
        <dbReference type="PROSITE" id="PS50853"/>
    </source>
</evidence>
<dbReference type="Gene3D" id="2.60.40.10">
    <property type="entry name" value="Immunoglobulins"/>
    <property type="match status" value="1"/>
</dbReference>
<gene>
    <name evidence="2" type="primary">18</name>
    <name evidence="2" type="ORF">SEA_FOWLMOUTH_18</name>
</gene>